<name>A0ABY5MBR2_9ACTN</name>
<organism evidence="2 3">
    <name type="scientific">Aeromicrobium wangtongii</name>
    <dbReference type="NCBI Taxonomy" id="2969247"/>
    <lineage>
        <taxon>Bacteria</taxon>
        <taxon>Bacillati</taxon>
        <taxon>Actinomycetota</taxon>
        <taxon>Actinomycetes</taxon>
        <taxon>Propionibacteriales</taxon>
        <taxon>Nocardioidaceae</taxon>
        <taxon>Aeromicrobium</taxon>
    </lineage>
</organism>
<proteinExistence type="predicted"/>
<feature type="compositionally biased region" description="Polar residues" evidence="1">
    <location>
        <begin position="45"/>
        <end position="58"/>
    </location>
</feature>
<evidence type="ECO:0000256" key="1">
    <source>
        <dbReference type="SAM" id="MobiDB-lite"/>
    </source>
</evidence>
<keyword evidence="3" id="KW-1185">Reference proteome</keyword>
<evidence type="ECO:0000313" key="3">
    <source>
        <dbReference type="Proteomes" id="UP001316184"/>
    </source>
</evidence>
<dbReference type="RefSeq" id="WP_232400577.1">
    <property type="nucleotide sequence ID" value="NZ_CP102173.1"/>
</dbReference>
<protein>
    <recommendedName>
        <fullName evidence="4">Secreted protein</fullName>
    </recommendedName>
</protein>
<feature type="compositionally biased region" description="Low complexity" evidence="1">
    <location>
        <begin position="30"/>
        <end position="40"/>
    </location>
</feature>
<reference evidence="2 3" key="1">
    <citation type="submission" date="2022-08" db="EMBL/GenBank/DDBJ databases">
        <title>novel species in genus Aeromicrobium.</title>
        <authorList>
            <person name="Ye L."/>
        </authorList>
    </citation>
    <scope>NUCLEOTIDE SEQUENCE [LARGE SCALE GENOMIC DNA]</scope>
    <source>
        <strain evidence="3">zg-Y1379</strain>
    </source>
</reference>
<dbReference type="Proteomes" id="UP001316184">
    <property type="component" value="Chromosome"/>
</dbReference>
<evidence type="ECO:0008006" key="4">
    <source>
        <dbReference type="Google" id="ProtNLM"/>
    </source>
</evidence>
<gene>
    <name evidence="2" type="ORF">NQV15_15430</name>
</gene>
<accession>A0ABY5MBR2</accession>
<dbReference type="EMBL" id="CP102173">
    <property type="protein sequence ID" value="UUP13226.1"/>
    <property type="molecule type" value="Genomic_DNA"/>
</dbReference>
<feature type="region of interest" description="Disordered" evidence="1">
    <location>
        <begin position="30"/>
        <end position="58"/>
    </location>
</feature>
<evidence type="ECO:0000313" key="2">
    <source>
        <dbReference type="EMBL" id="UUP13226.1"/>
    </source>
</evidence>
<sequence>MMTMLGTMTTTSVLIAAEAATAARSAAASRFGAGPRASRSWLHTAGTTGTRVDSPTAR</sequence>